<dbReference type="EMBL" id="WJNH01000002">
    <property type="protein sequence ID" value="MRG85288.1"/>
    <property type="molecule type" value="Genomic_DNA"/>
</dbReference>
<dbReference type="RefSeq" id="WP_153727251.1">
    <property type="nucleotide sequence ID" value="NZ_WJNH01000002.1"/>
</dbReference>
<feature type="domain" description="Thioredoxin" evidence="3">
    <location>
        <begin position="61"/>
        <end position="202"/>
    </location>
</feature>
<keyword evidence="2" id="KW-0812">Transmembrane</keyword>
<evidence type="ECO:0000256" key="1">
    <source>
        <dbReference type="ARBA" id="ARBA00023157"/>
    </source>
</evidence>
<keyword evidence="1" id="KW-1015">Disulfide bond</keyword>
<evidence type="ECO:0000256" key="2">
    <source>
        <dbReference type="SAM" id="Phobius"/>
    </source>
</evidence>
<dbReference type="InterPro" id="IPR050553">
    <property type="entry name" value="Thioredoxin_ResA/DsbE_sf"/>
</dbReference>
<dbReference type="PROSITE" id="PS51352">
    <property type="entry name" value="THIOREDOXIN_2"/>
    <property type="match status" value="1"/>
</dbReference>
<dbReference type="InterPro" id="IPR000866">
    <property type="entry name" value="AhpC/TSA"/>
</dbReference>
<keyword evidence="5" id="KW-1185">Reference proteome</keyword>
<comment type="caution">
    <text evidence="4">The sequence shown here is derived from an EMBL/GenBank/DDBJ whole genome shotgun (WGS) entry which is preliminary data.</text>
</comment>
<dbReference type="PANTHER" id="PTHR42852:SF1">
    <property type="entry name" value="THIOREDOXIN-LIKE PROTEIN YNEN"/>
    <property type="match status" value="1"/>
</dbReference>
<dbReference type="OrthoDB" id="25753at2"/>
<dbReference type="InterPro" id="IPR036249">
    <property type="entry name" value="Thioredoxin-like_sf"/>
</dbReference>
<keyword evidence="2" id="KW-1133">Transmembrane helix</keyword>
<dbReference type="Proteomes" id="UP000480185">
    <property type="component" value="Unassembled WGS sequence"/>
</dbReference>
<gene>
    <name evidence="4" type="ORF">GH754_02980</name>
</gene>
<name>A0A6G1X389_9BACI</name>
<dbReference type="SUPFAM" id="SSF52833">
    <property type="entry name" value="Thioredoxin-like"/>
    <property type="match status" value="1"/>
</dbReference>
<proteinExistence type="predicted"/>
<dbReference type="Pfam" id="PF00578">
    <property type="entry name" value="AhpC-TSA"/>
    <property type="match status" value="1"/>
</dbReference>
<accession>A0A6G1X389</accession>
<evidence type="ECO:0000313" key="4">
    <source>
        <dbReference type="EMBL" id="MRG85288.1"/>
    </source>
</evidence>
<keyword evidence="2" id="KW-0472">Membrane</keyword>
<dbReference type="Gene3D" id="3.40.30.10">
    <property type="entry name" value="Glutaredoxin"/>
    <property type="match status" value="1"/>
</dbReference>
<dbReference type="CDD" id="cd02966">
    <property type="entry name" value="TlpA_like_family"/>
    <property type="match status" value="1"/>
</dbReference>
<reference evidence="4 5" key="1">
    <citation type="submission" date="2019-11" db="EMBL/GenBank/DDBJ databases">
        <authorList>
            <person name="Li J."/>
        </authorList>
    </citation>
    <scope>NUCLEOTIDE SEQUENCE [LARGE SCALE GENOMIC DNA]</scope>
    <source>
        <strain evidence="4 5">J4</strain>
    </source>
</reference>
<evidence type="ECO:0000259" key="3">
    <source>
        <dbReference type="PROSITE" id="PS51352"/>
    </source>
</evidence>
<dbReference type="GO" id="GO:0016491">
    <property type="term" value="F:oxidoreductase activity"/>
    <property type="evidence" value="ECO:0007669"/>
    <property type="project" value="InterPro"/>
</dbReference>
<feature type="transmembrane region" description="Helical" evidence="2">
    <location>
        <begin position="5"/>
        <end position="23"/>
    </location>
</feature>
<dbReference type="AlphaFoldDB" id="A0A6G1X389"/>
<dbReference type="InterPro" id="IPR013766">
    <property type="entry name" value="Thioredoxin_domain"/>
</dbReference>
<dbReference type="GO" id="GO:0016209">
    <property type="term" value="F:antioxidant activity"/>
    <property type="evidence" value="ECO:0007669"/>
    <property type="project" value="InterPro"/>
</dbReference>
<sequence length="202" mass="22892">MLKRLIGPVILLTMFGIVVFNFTQENSNTNEQIPTEIEDENFNGVAIAKPEGNSSTASQAVEVGEQAPDFSLKRLNGEEFSLSELKGKKIFLNFWATWCDPCRKEMPEMQTFHEQYGDEVAIIAVNATGTERSVESVQKFVNEFGLTFPIIIDKDLSVTLDQYKAFGLPTTYFINRDGHVQLPYQGGEMDFEMLKEKMEQLE</sequence>
<organism evidence="4 5">
    <name type="scientific">Salinibacillus xinjiangensis</name>
    <dbReference type="NCBI Taxonomy" id="1229268"/>
    <lineage>
        <taxon>Bacteria</taxon>
        <taxon>Bacillati</taxon>
        <taxon>Bacillota</taxon>
        <taxon>Bacilli</taxon>
        <taxon>Bacillales</taxon>
        <taxon>Bacillaceae</taxon>
        <taxon>Salinibacillus</taxon>
    </lineage>
</organism>
<evidence type="ECO:0000313" key="5">
    <source>
        <dbReference type="Proteomes" id="UP000480185"/>
    </source>
</evidence>
<protein>
    <submittedName>
        <fullName evidence="4">Redoxin domain-containing protein</fullName>
    </submittedName>
</protein>
<dbReference type="PANTHER" id="PTHR42852">
    <property type="entry name" value="THIOL:DISULFIDE INTERCHANGE PROTEIN DSBE"/>
    <property type="match status" value="1"/>
</dbReference>